<dbReference type="PANTHER" id="PTHR30563:SF0">
    <property type="entry name" value="DNA RECOMBINATION PROTEIN RMUC"/>
    <property type="match status" value="1"/>
</dbReference>
<dbReference type="EMBL" id="BGZO01000194">
    <property type="protein sequence ID" value="GBR77328.1"/>
    <property type="molecule type" value="Genomic_DNA"/>
</dbReference>
<evidence type="ECO:0000256" key="4">
    <source>
        <dbReference type="ARBA" id="ARBA00023172"/>
    </source>
</evidence>
<evidence type="ECO:0000256" key="3">
    <source>
        <dbReference type="ARBA" id="ARBA00023054"/>
    </source>
</evidence>
<gene>
    <name evidence="5" type="primary">rmuC</name>
    <name evidence="5" type="ORF">NO2_1729</name>
</gene>
<sequence>MTVIISVVLSLLAVLNIILLVKVFSPQRETADIFAQRLDNTDKLLREEFGLNRKEMNDSARSARDELAKSLQAFETNFERVRASVEGKLKDIQNDNNAQLEQMRATVDEKLHKTLETRLGESFLLVSRQLEQVQKGLGEMQNLASDVGGLKKVLANVKTKGVLGEYQLGALLEQI</sequence>
<evidence type="ECO:0000256" key="2">
    <source>
        <dbReference type="ARBA" id="ARBA00009840"/>
    </source>
</evidence>
<name>A0A388TJ51_9BACT</name>
<dbReference type="Pfam" id="PF02646">
    <property type="entry name" value="RmuC"/>
    <property type="match status" value="1"/>
</dbReference>
<dbReference type="GO" id="GO:0006310">
    <property type="term" value="P:DNA recombination"/>
    <property type="evidence" value="ECO:0007669"/>
    <property type="project" value="UniProtKB-KW"/>
</dbReference>
<comment type="caution">
    <text evidence="5">The sequence shown here is derived from an EMBL/GenBank/DDBJ whole genome shotgun (WGS) entry which is preliminary data.</text>
</comment>
<evidence type="ECO:0000313" key="6">
    <source>
        <dbReference type="Proteomes" id="UP000275925"/>
    </source>
</evidence>
<dbReference type="PANTHER" id="PTHR30563">
    <property type="entry name" value="DNA RECOMBINATION PROTEIN RMUC"/>
    <property type="match status" value="1"/>
</dbReference>
<protein>
    <submittedName>
        <fullName evidence="5">DNA recombination protein RmuC</fullName>
    </submittedName>
</protein>
<keyword evidence="6" id="KW-1185">Reference proteome</keyword>
<keyword evidence="3" id="KW-0175">Coiled coil</keyword>
<organism evidence="5 6">
    <name type="scientific">Candidatus Termititenax persephonae</name>
    <dbReference type="NCBI Taxonomy" id="2218525"/>
    <lineage>
        <taxon>Bacteria</taxon>
        <taxon>Bacillati</taxon>
        <taxon>Candidatus Margulisiibacteriota</taxon>
        <taxon>Candidatus Termititenacia</taxon>
        <taxon>Candidatus Termititenacales</taxon>
        <taxon>Candidatus Termititenacaceae</taxon>
        <taxon>Candidatus Termititenax</taxon>
    </lineage>
</organism>
<keyword evidence="4" id="KW-0233">DNA recombination</keyword>
<proteinExistence type="inferred from homology"/>
<evidence type="ECO:0000313" key="5">
    <source>
        <dbReference type="EMBL" id="GBR77328.1"/>
    </source>
</evidence>
<comment type="similarity">
    <text evidence="2">Belongs to the RmuC family.</text>
</comment>
<evidence type="ECO:0000256" key="1">
    <source>
        <dbReference type="ARBA" id="ARBA00003416"/>
    </source>
</evidence>
<feature type="non-terminal residue" evidence="5">
    <location>
        <position position="175"/>
    </location>
</feature>
<accession>A0A388TJ51</accession>
<comment type="function">
    <text evidence="1">Involved in DNA recombination.</text>
</comment>
<reference evidence="5 6" key="1">
    <citation type="journal article" date="2019" name="ISME J.">
        <title>Genome analyses of uncultured TG2/ZB3 bacteria in 'Margulisbacteria' specifically attached to ectosymbiotic spirochetes of protists in the termite gut.</title>
        <authorList>
            <person name="Utami Y.D."/>
            <person name="Kuwahara H."/>
            <person name="Igai K."/>
            <person name="Murakami T."/>
            <person name="Sugaya K."/>
            <person name="Morikawa T."/>
            <person name="Nagura Y."/>
            <person name="Yuki M."/>
            <person name="Deevong P."/>
            <person name="Inoue T."/>
            <person name="Kihara K."/>
            <person name="Lo N."/>
            <person name="Yamada A."/>
            <person name="Ohkuma M."/>
            <person name="Hongoh Y."/>
        </authorList>
    </citation>
    <scope>NUCLEOTIDE SEQUENCE [LARGE SCALE GENOMIC DNA]</scope>
    <source>
        <strain evidence="5">NkOx7-02</strain>
    </source>
</reference>
<dbReference type="AlphaFoldDB" id="A0A388TJ51"/>
<dbReference type="InterPro" id="IPR003798">
    <property type="entry name" value="DNA_recombination_RmuC"/>
</dbReference>
<dbReference type="Proteomes" id="UP000275925">
    <property type="component" value="Unassembled WGS sequence"/>
</dbReference>